<evidence type="ECO:0000313" key="3">
    <source>
        <dbReference type="Proteomes" id="UP000050509"/>
    </source>
</evidence>
<evidence type="ECO:0000313" key="2">
    <source>
        <dbReference type="EMBL" id="KPV51718.1"/>
    </source>
</evidence>
<feature type="transmembrane region" description="Helical" evidence="1">
    <location>
        <begin position="12"/>
        <end position="33"/>
    </location>
</feature>
<protein>
    <submittedName>
        <fullName evidence="2">Uncharacterized protein</fullName>
    </submittedName>
</protein>
<gene>
    <name evidence="2" type="ORF">SE17_19625</name>
</gene>
<dbReference type="Proteomes" id="UP000050509">
    <property type="component" value="Unassembled WGS sequence"/>
</dbReference>
<accession>A0A0P9DF38</accession>
<sequence>MQSDDSNWEALLLGFALIFTVMLGVSYGVSMLFRIPVPWFVVLIVSVVVTLGLRFLRGRQRA</sequence>
<organism evidence="2 3">
    <name type="scientific">Kouleothrix aurantiaca</name>
    <dbReference type="NCBI Taxonomy" id="186479"/>
    <lineage>
        <taxon>Bacteria</taxon>
        <taxon>Bacillati</taxon>
        <taxon>Chloroflexota</taxon>
        <taxon>Chloroflexia</taxon>
        <taxon>Chloroflexales</taxon>
        <taxon>Roseiflexineae</taxon>
        <taxon>Roseiflexaceae</taxon>
        <taxon>Kouleothrix</taxon>
    </lineage>
</organism>
<comment type="caution">
    <text evidence="2">The sequence shown here is derived from an EMBL/GenBank/DDBJ whole genome shotgun (WGS) entry which is preliminary data.</text>
</comment>
<keyword evidence="1" id="KW-1133">Transmembrane helix</keyword>
<dbReference type="AlphaFoldDB" id="A0A0P9DF38"/>
<evidence type="ECO:0000256" key="1">
    <source>
        <dbReference type="SAM" id="Phobius"/>
    </source>
</evidence>
<name>A0A0P9DF38_9CHLR</name>
<reference evidence="2 3" key="1">
    <citation type="submission" date="2015-09" db="EMBL/GenBank/DDBJ databases">
        <title>Draft genome sequence of Kouleothrix aurantiaca JCM 19913.</title>
        <authorList>
            <person name="Hemp J."/>
        </authorList>
    </citation>
    <scope>NUCLEOTIDE SEQUENCE [LARGE SCALE GENOMIC DNA]</scope>
    <source>
        <strain evidence="2 3">COM-B</strain>
    </source>
</reference>
<proteinExistence type="predicted"/>
<feature type="transmembrane region" description="Helical" evidence="1">
    <location>
        <begin position="39"/>
        <end position="56"/>
    </location>
</feature>
<keyword evidence="1" id="KW-0472">Membrane</keyword>
<keyword evidence="3" id="KW-1185">Reference proteome</keyword>
<dbReference type="EMBL" id="LJCR01000803">
    <property type="protein sequence ID" value="KPV51718.1"/>
    <property type="molecule type" value="Genomic_DNA"/>
</dbReference>
<keyword evidence="1" id="KW-0812">Transmembrane</keyword>